<name>A0ACC1N6G7_9HYPO</name>
<evidence type="ECO:0000313" key="2">
    <source>
        <dbReference type="Proteomes" id="UP001143910"/>
    </source>
</evidence>
<sequence>MFFHVPSFLTSIWLSHQALISTIFLIVASLWLLRRLLLPKPIPGIPHNPAAVRSLLGDIMAIQREMPDNIGEWVVRQSDRHHSPVWQVFLVPFSRPFVVVSDFREGQDILVRRKDEFERSDLAIALLRGELPKFHACLKTGPEWAAHRRLLQDLMSPEFLNRVAAPNMYAGACRLLELWRIKCEIAGEGRAFAAQHDLQYSTLDAIYDFGYGDGAEERALLTQLELFNGMDDEARREIRESAVDGQPVEFPRAPLAPTMDAVLRTTENITKVAVTGFPAIAWRVLSLIPRVRKLRRLKDSFIKGQVDKAIARLKKSKLEDGDSKLKCGLDLILQRERAMAAKEDREPIFWSDSIKDEMFGFVTAGHETTANVISWGVKFMADNPAHQSTLRAHLRSAHSTALAEQRFPTHSEITTAHIPYLLAYIEEILRLSHAAAMTDRQCTRDTMVLGKPIPKGTTVVIVNKGPGFTKPSLPIDESLRSASSQRALEDRKGSGYYRMFDEVGMDEFNPQRWLVKDAETGREEFDPTAFPSIPFGMGQRGCFGRRMVYVQFKMLVTLLLWQFAFLPCPEDLSSYDSVQVLTNQPRECYVALKQL</sequence>
<accession>A0ACC1N6G7</accession>
<comment type="caution">
    <text evidence="1">The sequence shown here is derived from an EMBL/GenBank/DDBJ whole genome shotgun (WGS) entry which is preliminary data.</text>
</comment>
<dbReference type="Proteomes" id="UP001143910">
    <property type="component" value="Unassembled WGS sequence"/>
</dbReference>
<gene>
    <name evidence="1" type="ORF">NQ176_g6180</name>
</gene>
<reference evidence="1" key="1">
    <citation type="submission" date="2022-08" db="EMBL/GenBank/DDBJ databases">
        <title>Genome Sequence of Lecanicillium fungicola.</title>
        <authorList>
            <person name="Buettner E."/>
        </authorList>
    </citation>
    <scope>NUCLEOTIDE SEQUENCE</scope>
    <source>
        <strain evidence="1">Babe33</strain>
    </source>
</reference>
<evidence type="ECO:0000313" key="1">
    <source>
        <dbReference type="EMBL" id="KAJ2974211.1"/>
    </source>
</evidence>
<protein>
    <submittedName>
        <fullName evidence="1">Uncharacterized protein</fullName>
    </submittedName>
</protein>
<dbReference type="EMBL" id="JANJQO010000860">
    <property type="protein sequence ID" value="KAJ2974211.1"/>
    <property type="molecule type" value="Genomic_DNA"/>
</dbReference>
<organism evidence="1 2">
    <name type="scientific">Zarea fungicola</name>
    <dbReference type="NCBI Taxonomy" id="93591"/>
    <lineage>
        <taxon>Eukaryota</taxon>
        <taxon>Fungi</taxon>
        <taxon>Dikarya</taxon>
        <taxon>Ascomycota</taxon>
        <taxon>Pezizomycotina</taxon>
        <taxon>Sordariomycetes</taxon>
        <taxon>Hypocreomycetidae</taxon>
        <taxon>Hypocreales</taxon>
        <taxon>Cordycipitaceae</taxon>
        <taxon>Zarea</taxon>
    </lineage>
</organism>
<keyword evidence="2" id="KW-1185">Reference proteome</keyword>
<proteinExistence type="predicted"/>